<dbReference type="SUPFAM" id="SSF47203">
    <property type="entry name" value="Acyl-CoA dehydrogenase C-terminal domain-like"/>
    <property type="match status" value="1"/>
</dbReference>
<evidence type="ECO:0000256" key="9">
    <source>
        <dbReference type="ARBA" id="ARBA00069043"/>
    </source>
</evidence>
<accession>V4P476</accession>
<dbReference type="InterPro" id="IPR036250">
    <property type="entry name" value="AcylCo_DH-like_C"/>
</dbReference>
<dbReference type="InterPro" id="IPR052166">
    <property type="entry name" value="Diverse_Acyl-CoA_DH"/>
</dbReference>
<dbReference type="FunFam" id="2.40.110.10:FF:000031">
    <property type="entry name" value="Acyl-CoA dehydrogenase, putative"/>
    <property type="match status" value="1"/>
</dbReference>
<evidence type="ECO:0000256" key="5">
    <source>
        <dbReference type="ARBA" id="ARBA00023002"/>
    </source>
</evidence>
<evidence type="ECO:0000313" key="15">
    <source>
        <dbReference type="EMBL" id="ESQ88762.1"/>
    </source>
</evidence>
<dbReference type="EMBL" id="AWGB01000034">
    <property type="protein sequence ID" value="ESQ88762.1"/>
    <property type="molecule type" value="Genomic_DNA"/>
</dbReference>
<comment type="cofactor">
    <cofactor evidence="1 10">
        <name>FAD</name>
        <dbReference type="ChEBI" id="CHEBI:57692"/>
    </cofactor>
</comment>
<feature type="domain" description="Acetyl-CoA dehydrogenase-like C-terminal" evidence="14">
    <location>
        <begin position="459"/>
        <end position="573"/>
    </location>
</feature>
<protein>
    <recommendedName>
        <fullName evidence="9">3-methylmercaptopropionyl-CoA dehydrogenase</fullName>
        <ecNumber evidence="8">1.3.99.41</ecNumber>
    </recommendedName>
</protein>
<dbReference type="Gene3D" id="1.20.140.10">
    <property type="entry name" value="Butyryl-CoA Dehydrogenase, subunit A, domain 3"/>
    <property type="match status" value="1"/>
</dbReference>
<dbReference type="GO" id="GO:0050660">
    <property type="term" value="F:flavin adenine dinucleotide binding"/>
    <property type="evidence" value="ECO:0007669"/>
    <property type="project" value="InterPro"/>
</dbReference>
<comment type="catalytic activity">
    <reaction evidence="6">
        <text>3-(methylsulfanyl)propanoyl-CoA + oxidized [electron-transfer flavoprotein] + H(+) = 3-(methylsulfanyl)acryloyl-CoA + reduced [electron-transfer flavoprotein]</text>
        <dbReference type="Rhea" id="RHEA:52612"/>
        <dbReference type="Rhea" id="RHEA-COMP:10685"/>
        <dbReference type="Rhea" id="RHEA-COMP:10686"/>
        <dbReference type="ChEBI" id="CHEBI:15378"/>
        <dbReference type="ChEBI" id="CHEBI:57692"/>
        <dbReference type="ChEBI" id="CHEBI:58307"/>
        <dbReference type="ChEBI" id="CHEBI:82815"/>
        <dbReference type="ChEBI" id="CHEBI:84994"/>
        <dbReference type="EC" id="1.3.99.41"/>
    </reaction>
    <physiologicalReaction direction="left-to-right" evidence="6">
        <dbReference type="Rhea" id="RHEA:52613"/>
    </physiologicalReaction>
</comment>
<dbReference type="SUPFAM" id="SSF56645">
    <property type="entry name" value="Acyl-CoA dehydrogenase NM domain-like"/>
    <property type="match status" value="1"/>
</dbReference>
<feature type="domain" description="Acyl-CoA oxidase/dehydrogenase middle" evidence="12">
    <location>
        <begin position="161"/>
        <end position="269"/>
    </location>
</feature>
<reference evidence="15 16" key="1">
    <citation type="journal article" date="2014" name="Nature">
        <title>Sequential evolution of bacterial morphology by co-option of a developmental regulator.</title>
        <authorList>
            <person name="Jiang C."/>
            <person name="Brown P.J."/>
            <person name="Ducret A."/>
            <person name="Brun Y.V."/>
        </authorList>
    </citation>
    <scope>NUCLEOTIDE SEQUENCE [LARGE SCALE GENOMIC DNA]</scope>
    <source>
        <strain evidence="15 16">DSM 16100</strain>
    </source>
</reference>
<dbReference type="InterPro" id="IPR025878">
    <property type="entry name" value="Acyl-CoA_dh-like_C_dom"/>
</dbReference>
<evidence type="ECO:0000256" key="7">
    <source>
        <dbReference type="ARBA" id="ARBA00058683"/>
    </source>
</evidence>
<dbReference type="InterPro" id="IPR009075">
    <property type="entry name" value="AcylCo_DH/oxidase_C"/>
</dbReference>
<dbReference type="EC" id="1.3.99.41" evidence="8"/>
<evidence type="ECO:0000259" key="12">
    <source>
        <dbReference type="Pfam" id="PF02770"/>
    </source>
</evidence>
<name>V4P476_9CAUL</name>
<sequence length="585" mass="61950">MTYRPSIKDITFCLDHVIGMSDSYNTSAFPDFDESLRDAVLDAAGQLAGDVLAPLNRVGDLNGTNLDGDRVVVAPGFLDAIKAYAEGGWYGLAADPAFGGQGLPKMLEQACFDMFHGANMAFTLLPTLSQGSIEAIHAHGSQAQKDLFLPKLISGVWCGTMNLTEPSAGSDLAALTTKAEPNGDGTYAITGQKIFITWGEHDGAANIIHLVLARLPDAPKGTRGISLFLCPKYLLDSEGNKGARNTVKCVGLEHKLGIHASPTCVMSFEGAQAELIGPPNGGLAAMFTMMNAARLAVGFEGVGLADAAWQKAQAYALDRRQGKSLITGQDYAPIYDHPDVRLMLALMKAKLEAARAICMATAAAIDAAKVDEDNARHKRREDFLVPIAKAWSTDRAVEVASLGVQVHGGMGFIEETGAAQYYRDARIAPIYEGTNGIQAADLVGRKLGSDGVAARELEADIRSFLEINALKADFKAEFELLHAAVTAFSVASDHLLTQKTNAPLDVATGATTYLQLSGDLIGGWLLLKGALVAQSQLATGDAAWLNDRIKLARLFCAHTLSHAPAHLAAIKSGYGALDGLTLSLD</sequence>
<gene>
    <name evidence="15" type="ORF">ABENE_15295</name>
</gene>
<dbReference type="OrthoDB" id="9807883at2"/>
<dbReference type="STRING" id="1121022.GCA_000376105_03384"/>
<evidence type="ECO:0000256" key="10">
    <source>
        <dbReference type="RuleBase" id="RU362125"/>
    </source>
</evidence>
<keyword evidence="16" id="KW-1185">Reference proteome</keyword>
<dbReference type="Pfam" id="PF00441">
    <property type="entry name" value="Acyl-CoA_dh_1"/>
    <property type="match status" value="1"/>
</dbReference>
<dbReference type="PATRIC" id="fig|1121022.4.peg.3115"/>
<comment type="similarity">
    <text evidence="2 10">Belongs to the acyl-CoA dehydrogenase family.</text>
</comment>
<evidence type="ECO:0000313" key="16">
    <source>
        <dbReference type="Proteomes" id="UP000017837"/>
    </source>
</evidence>
<dbReference type="AlphaFoldDB" id="V4P476"/>
<dbReference type="InterPro" id="IPR009100">
    <property type="entry name" value="AcylCoA_DH/oxidase_NM_dom_sf"/>
</dbReference>
<comment type="caution">
    <text evidence="15">The sequence shown here is derived from an EMBL/GenBank/DDBJ whole genome shotgun (WGS) entry which is preliminary data.</text>
</comment>
<dbReference type="PANTHER" id="PTHR42803">
    <property type="entry name" value="ACYL-COA DEHYDROGENASE"/>
    <property type="match status" value="1"/>
</dbReference>
<dbReference type="Pfam" id="PF02770">
    <property type="entry name" value="Acyl-CoA_dh_M"/>
    <property type="match status" value="1"/>
</dbReference>
<dbReference type="RefSeq" id="WP_018083060.1">
    <property type="nucleotide sequence ID" value="NZ_AQWM01000023.1"/>
</dbReference>
<dbReference type="Gene3D" id="1.10.540.10">
    <property type="entry name" value="Acyl-CoA dehydrogenase/oxidase, N-terminal domain"/>
    <property type="match status" value="1"/>
</dbReference>
<dbReference type="eggNOG" id="COG1960">
    <property type="taxonomic scope" value="Bacteria"/>
</dbReference>
<evidence type="ECO:0000256" key="6">
    <source>
        <dbReference type="ARBA" id="ARBA00051388"/>
    </source>
</evidence>
<evidence type="ECO:0000256" key="1">
    <source>
        <dbReference type="ARBA" id="ARBA00001974"/>
    </source>
</evidence>
<evidence type="ECO:0000256" key="3">
    <source>
        <dbReference type="ARBA" id="ARBA00022630"/>
    </source>
</evidence>
<dbReference type="InterPro" id="IPR046373">
    <property type="entry name" value="Acyl-CoA_Oxase/DH_mid-dom_sf"/>
</dbReference>
<evidence type="ECO:0000256" key="2">
    <source>
        <dbReference type="ARBA" id="ARBA00009347"/>
    </source>
</evidence>
<dbReference type="InterPro" id="IPR013786">
    <property type="entry name" value="AcylCoA_DH/ox_N"/>
</dbReference>
<dbReference type="Pfam" id="PF02771">
    <property type="entry name" value="Acyl-CoA_dh_N"/>
    <property type="match status" value="1"/>
</dbReference>
<evidence type="ECO:0000256" key="4">
    <source>
        <dbReference type="ARBA" id="ARBA00022827"/>
    </source>
</evidence>
<feature type="domain" description="Acyl-CoA dehydrogenase/oxidase C-terminal" evidence="11">
    <location>
        <begin position="280"/>
        <end position="442"/>
    </location>
</feature>
<dbReference type="InterPro" id="IPR037069">
    <property type="entry name" value="AcylCoA_DH/ox_N_sf"/>
</dbReference>
<comment type="function">
    <text evidence="7">Involved in the assimilation of dimethylsulphoniopropionate (DMSP), an important compound in the fixation of carbon in marine phytoplankton, by mediating the conversion of 3-(methylthio)propanoyl-CoA (MMPA-CoA) to 3-(methylthio)acryloyl-CoA (MTA-CoA).</text>
</comment>
<dbReference type="Pfam" id="PF12806">
    <property type="entry name" value="Acyl-CoA_dh_C"/>
    <property type="match status" value="1"/>
</dbReference>
<evidence type="ECO:0000259" key="11">
    <source>
        <dbReference type="Pfam" id="PF00441"/>
    </source>
</evidence>
<dbReference type="InterPro" id="IPR006091">
    <property type="entry name" value="Acyl-CoA_Oxase/DH_mid-dom"/>
</dbReference>
<feature type="domain" description="Acyl-CoA dehydrogenase/oxidase N-terminal" evidence="13">
    <location>
        <begin position="79"/>
        <end position="155"/>
    </location>
</feature>
<dbReference type="GO" id="GO:0016627">
    <property type="term" value="F:oxidoreductase activity, acting on the CH-CH group of donors"/>
    <property type="evidence" value="ECO:0007669"/>
    <property type="project" value="InterPro"/>
</dbReference>
<dbReference type="Proteomes" id="UP000017837">
    <property type="component" value="Unassembled WGS sequence"/>
</dbReference>
<proteinExistence type="inferred from homology"/>
<evidence type="ECO:0000259" key="14">
    <source>
        <dbReference type="Pfam" id="PF12806"/>
    </source>
</evidence>
<dbReference type="Gene3D" id="2.40.110.10">
    <property type="entry name" value="Butyryl-CoA Dehydrogenase, subunit A, domain 2"/>
    <property type="match status" value="1"/>
</dbReference>
<evidence type="ECO:0000259" key="13">
    <source>
        <dbReference type="Pfam" id="PF02771"/>
    </source>
</evidence>
<dbReference type="PANTHER" id="PTHR42803:SF1">
    <property type="entry name" value="BROAD-SPECIFICITY LINEAR ACYL-COA DEHYDROGENASE FADE5"/>
    <property type="match status" value="1"/>
</dbReference>
<evidence type="ECO:0000256" key="8">
    <source>
        <dbReference type="ARBA" id="ARBA00066694"/>
    </source>
</evidence>
<keyword evidence="4 10" id="KW-0274">FAD</keyword>
<organism evidence="15 16">
    <name type="scientific">Asticcacaulis benevestitus DSM 16100 = ATCC BAA-896</name>
    <dbReference type="NCBI Taxonomy" id="1121022"/>
    <lineage>
        <taxon>Bacteria</taxon>
        <taxon>Pseudomonadati</taxon>
        <taxon>Pseudomonadota</taxon>
        <taxon>Alphaproteobacteria</taxon>
        <taxon>Caulobacterales</taxon>
        <taxon>Caulobacteraceae</taxon>
        <taxon>Asticcacaulis</taxon>
    </lineage>
</organism>
<keyword evidence="5 10" id="KW-0560">Oxidoreductase</keyword>
<keyword evidence="3 10" id="KW-0285">Flavoprotein</keyword>